<feature type="transmembrane region" description="Helical" evidence="21">
    <location>
        <begin position="630"/>
        <end position="648"/>
    </location>
</feature>
<evidence type="ECO:0000313" key="25">
    <source>
        <dbReference type="Proteomes" id="UP000272025"/>
    </source>
</evidence>
<evidence type="ECO:0000313" key="24">
    <source>
        <dbReference type="EMBL" id="ROT43196.1"/>
    </source>
</evidence>
<dbReference type="UniPathway" id="UPA00143"/>
<dbReference type="Proteomes" id="UP000272025">
    <property type="component" value="Unassembled WGS sequence"/>
</dbReference>
<dbReference type="Pfam" id="PF11145">
    <property type="entry name" value="DUF2921"/>
    <property type="match status" value="1"/>
</dbReference>
<feature type="chain" id="PRO_5018001230" description="DSC E3 ubiquitin ligase complex subunit A" evidence="22">
    <location>
        <begin position="25"/>
        <end position="850"/>
    </location>
</feature>
<dbReference type="GO" id="GO:0008270">
    <property type="term" value="F:zinc ion binding"/>
    <property type="evidence" value="ECO:0007669"/>
    <property type="project" value="UniProtKB-KW"/>
</dbReference>
<keyword evidence="25" id="KW-1185">Reference proteome</keyword>
<dbReference type="SMART" id="SM00184">
    <property type="entry name" value="RING"/>
    <property type="match status" value="1"/>
</dbReference>
<dbReference type="GO" id="GO:0061630">
    <property type="term" value="F:ubiquitin protein ligase activity"/>
    <property type="evidence" value="ECO:0007669"/>
    <property type="project" value="UniProtKB-EC"/>
</dbReference>
<comment type="function">
    <text evidence="14">Catalytic component of the DSC E3 ubiquitin ligase complex which is required for the srbA transcriptional activator proteolytic cleavage to release the soluble transcription factor from the membrane in low oxygen or sterol conditions. Required for growth during hypoxia and triazole drug susceptibility, as well as for virulence in a murine model of invasive pulmonary aspergillosis (IPA).</text>
</comment>
<keyword evidence="12 21" id="KW-1133">Transmembrane helix</keyword>
<feature type="transmembrane region" description="Helical" evidence="21">
    <location>
        <begin position="603"/>
        <end position="624"/>
    </location>
</feature>
<keyword evidence="9 19" id="KW-0863">Zinc-finger</keyword>
<comment type="subunit">
    <text evidence="15">Component of the DSC E3 ubiquitin ligase complex composed of dscA, dscB, dscC and dscD.</text>
</comment>
<accession>A0A3N2Q8Z4</accession>
<keyword evidence="7" id="KW-0479">Metal-binding</keyword>
<evidence type="ECO:0000256" key="7">
    <source>
        <dbReference type="ARBA" id="ARBA00022723"/>
    </source>
</evidence>
<dbReference type="SUPFAM" id="SSF57850">
    <property type="entry name" value="RING/U-box"/>
    <property type="match status" value="1"/>
</dbReference>
<dbReference type="PANTHER" id="PTHR22763">
    <property type="entry name" value="RING ZINC FINGER PROTEIN"/>
    <property type="match status" value="1"/>
</dbReference>
<evidence type="ECO:0000256" key="22">
    <source>
        <dbReference type="SAM" id="SignalP"/>
    </source>
</evidence>
<dbReference type="InterPro" id="IPR050731">
    <property type="entry name" value="HRD1_E3_ubiq-ligases"/>
</dbReference>
<evidence type="ECO:0000256" key="9">
    <source>
        <dbReference type="ARBA" id="ARBA00022771"/>
    </source>
</evidence>
<reference evidence="24 25" key="1">
    <citation type="journal article" date="2018" name="Mol. Ecol.">
        <title>The obligate alkalophilic soda-lake fungus Sodiomyces alkalinus has shifted to a protein diet.</title>
        <authorList>
            <person name="Grum-Grzhimaylo A.A."/>
            <person name="Falkoski D.L."/>
            <person name="van den Heuvel J."/>
            <person name="Valero-Jimenez C.A."/>
            <person name="Min B."/>
            <person name="Choi I.G."/>
            <person name="Lipzen A."/>
            <person name="Daum C.G."/>
            <person name="Aanen D.K."/>
            <person name="Tsang A."/>
            <person name="Henrissat B."/>
            <person name="Bilanenko E.N."/>
            <person name="de Vries R.P."/>
            <person name="van Kan J.A.L."/>
            <person name="Grigoriev I.V."/>
            <person name="Debets A.J.M."/>
        </authorList>
    </citation>
    <scope>NUCLEOTIDE SEQUENCE [LARGE SCALE GENOMIC DNA]</scope>
    <source>
        <strain evidence="24 25">F11</strain>
    </source>
</reference>
<feature type="compositionally biased region" description="Basic and acidic residues" evidence="20">
    <location>
        <begin position="507"/>
        <end position="519"/>
    </location>
</feature>
<dbReference type="InterPro" id="IPR011016">
    <property type="entry name" value="Znf_RING-CH"/>
</dbReference>
<gene>
    <name evidence="24" type="ORF">SODALDRAFT_305079</name>
</gene>
<keyword evidence="8 22" id="KW-0732">Signal</keyword>
<dbReference type="InterPro" id="IPR001841">
    <property type="entry name" value="Znf_RING"/>
</dbReference>
<dbReference type="GO" id="GO:0044695">
    <property type="term" value="C:Dsc E3 ubiquitin ligase complex"/>
    <property type="evidence" value="ECO:0007669"/>
    <property type="project" value="TreeGrafter"/>
</dbReference>
<dbReference type="STRING" id="1314773.A0A3N2Q8Z4"/>
<keyword evidence="10" id="KW-0833">Ubl conjugation pathway</keyword>
<organism evidence="24 25">
    <name type="scientific">Sodiomyces alkalinus (strain CBS 110278 / VKM F-3762 / F11)</name>
    <name type="common">Alkaliphilic filamentous fungus</name>
    <dbReference type="NCBI Taxonomy" id="1314773"/>
    <lineage>
        <taxon>Eukaryota</taxon>
        <taxon>Fungi</taxon>
        <taxon>Dikarya</taxon>
        <taxon>Ascomycota</taxon>
        <taxon>Pezizomycotina</taxon>
        <taxon>Sordariomycetes</taxon>
        <taxon>Hypocreomycetidae</taxon>
        <taxon>Glomerellales</taxon>
        <taxon>Plectosphaerellaceae</taxon>
        <taxon>Sodiomyces</taxon>
    </lineage>
</organism>
<dbReference type="PROSITE" id="PS50089">
    <property type="entry name" value="ZF_RING_2"/>
    <property type="match status" value="1"/>
</dbReference>
<feature type="transmembrane region" description="Helical" evidence="21">
    <location>
        <begin position="414"/>
        <end position="432"/>
    </location>
</feature>
<evidence type="ECO:0000256" key="5">
    <source>
        <dbReference type="ARBA" id="ARBA00022679"/>
    </source>
</evidence>
<dbReference type="InterPro" id="IPR021319">
    <property type="entry name" value="DUF2921"/>
</dbReference>
<evidence type="ECO:0000256" key="11">
    <source>
        <dbReference type="ARBA" id="ARBA00022833"/>
    </source>
</evidence>
<feature type="domain" description="RING-type" evidence="23">
    <location>
        <begin position="783"/>
        <end position="844"/>
    </location>
</feature>
<dbReference type="EMBL" id="ML119051">
    <property type="protein sequence ID" value="ROT43196.1"/>
    <property type="molecule type" value="Genomic_DNA"/>
</dbReference>
<evidence type="ECO:0000256" key="20">
    <source>
        <dbReference type="SAM" id="MobiDB-lite"/>
    </source>
</evidence>
<dbReference type="AlphaFoldDB" id="A0A3N2Q8Z4"/>
<proteinExistence type="predicted"/>
<dbReference type="InterPro" id="IPR013083">
    <property type="entry name" value="Znf_RING/FYVE/PHD"/>
</dbReference>
<comment type="catalytic activity">
    <reaction evidence="1">
        <text>S-ubiquitinyl-[E2 ubiquitin-conjugating enzyme]-L-cysteine + [acceptor protein]-L-lysine = [E2 ubiquitin-conjugating enzyme]-L-cysteine + N(6)-ubiquitinyl-[acceptor protein]-L-lysine.</text>
        <dbReference type="EC" id="2.3.2.27"/>
    </reaction>
</comment>
<comment type="subcellular location">
    <subcellularLocation>
        <location evidence="2">Endomembrane system</location>
        <topology evidence="2">Multi-pass membrane protein</topology>
    </subcellularLocation>
</comment>
<feature type="transmembrane region" description="Helical" evidence="21">
    <location>
        <begin position="693"/>
        <end position="712"/>
    </location>
</feature>
<feature type="signal peptide" evidence="22">
    <location>
        <begin position="1"/>
        <end position="24"/>
    </location>
</feature>
<dbReference type="RefSeq" id="XP_028471002.1">
    <property type="nucleotide sequence ID" value="XM_028608996.1"/>
</dbReference>
<dbReference type="EC" id="2.3.2.27" evidence="4"/>
<sequence>MPPRRPPDVATSILFIVFLWFVITSHESPSQLLSFSSFLSERYAKHQAALERLNISTWGDFSPRQSDSPAHFSGSYLNLTGFREEDGFAWDDLARFRKQCHEWSRRVNPPMAGGEKGHPSITQQAVWHNATGFVKGHWVRKDSSANRTQADYNLTAIAPDYTWQDSGHTWFRNITGREGKIAVDIVDNGRNVAQLYYDALLDEAARAGGLIRTAKASLEIEDVGGSGRTWEMRLHGVQWPRTGVFLMTTTSEKFDGIFGLPHLSPGPEYFRSSQTLLNETLATLIRKEKASLFADVPSSFSSETVDFQQDSLSPSPRCEFVLFAQVHPLDNSQLDMKGFNSDLASISEVVGDIERELRFPNGAPIRGIPDLQMSAILWSPDCAFFLETKGPPAYTPAEGRHLVGSKIEVIFGQIRFWVLTCAGAFGAQVFLLKEQMRESFTPSTLSRISYSSISMMVILDGLTFAAASMWALEAGITFLESLCLLFAAFMSMSIGGIFLAEIHKVQEPQDRRRTERESASSRNNAPVPESAPPRREEQQQQQQQQQQAAPSSEQTDAEAVPRRAESPPIIIPSDQDIDAEIAQVTATNNNTGRREATSTRGFVIGRLATTISIVLCFFIFSMAWSSRIRSLFTNIFALVYLSFWLPQIHRNVMRNCRRALSWRFMIGQSVLRLAPLAYFYLREDNFLFAEPDRRMFLVFCGWLWVQLWVLAFQDVLGPRFGIPKSWTPEAWDYHPILREDNLEDGSFPIGLLSSLEPVHAGSTGADGEREDDGEDGDGARTECAICFDVLEVPVVRAGEADAAAGGVAGVLTRRNYMVTPCRHVFHSACLESWLRYRLKCPICRDDLPPL</sequence>
<evidence type="ECO:0000259" key="23">
    <source>
        <dbReference type="PROSITE" id="PS50089"/>
    </source>
</evidence>
<feature type="region of interest" description="Disordered" evidence="20">
    <location>
        <begin position="507"/>
        <end position="570"/>
    </location>
</feature>
<dbReference type="GO" id="GO:0012505">
    <property type="term" value="C:endomembrane system"/>
    <property type="evidence" value="ECO:0007669"/>
    <property type="project" value="UniProtKB-SubCell"/>
</dbReference>
<evidence type="ECO:0000256" key="3">
    <source>
        <dbReference type="ARBA" id="ARBA00004906"/>
    </source>
</evidence>
<evidence type="ECO:0000256" key="8">
    <source>
        <dbReference type="ARBA" id="ARBA00022729"/>
    </source>
</evidence>
<evidence type="ECO:0000256" key="2">
    <source>
        <dbReference type="ARBA" id="ARBA00004127"/>
    </source>
</evidence>
<dbReference type="GO" id="GO:0016567">
    <property type="term" value="P:protein ubiquitination"/>
    <property type="evidence" value="ECO:0007669"/>
    <property type="project" value="UniProtKB-UniPathway"/>
</dbReference>
<evidence type="ECO:0000256" key="10">
    <source>
        <dbReference type="ARBA" id="ARBA00022786"/>
    </source>
</evidence>
<evidence type="ECO:0000256" key="17">
    <source>
        <dbReference type="ARBA" id="ARBA00077885"/>
    </source>
</evidence>
<dbReference type="Gene3D" id="3.30.40.10">
    <property type="entry name" value="Zinc/RING finger domain, C3HC4 (zinc finger)"/>
    <property type="match status" value="1"/>
</dbReference>
<feature type="transmembrane region" description="Helical" evidence="21">
    <location>
        <begin position="478"/>
        <end position="502"/>
    </location>
</feature>
<dbReference type="PANTHER" id="PTHR22763:SF162">
    <property type="entry name" value="TRANSMEMBRANE E3 UBIQUITIN-PROTEIN LIGASE 1"/>
    <property type="match status" value="1"/>
</dbReference>
<dbReference type="FunFam" id="3.30.40.10:FF:000626">
    <property type="entry name" value="Transmembrane ubiquitin ligase 1"/>
    <property type="match status" value="1"/>
</dbReference>
<evidence type="ECO:0000256" key="14">
    <source>
        <dbReference type="ARBA" id="ARBA00056116"/>
    </source>
</evidence>
<dbReference type="InterPro" id="IPR024766">
    <property type="entry name" value="Znf_RING_H2"/>
</dbReference>
<keyword evidence="11" id="KW-0862">Zinc</keyword>
<dbReference type="OrthoDB" id="9984778at2759"/>
<evidence type="ECO:0000256" key="12">
    <source>
        <dbReference type="ARBA" id="ARBA00022989"/>
    </source>
</evidence>
<evidence type="ECO:0000256" key="13">
    <source>
        <dbReference type="ARBA" id="ARBA00023136"/>
    </source>
</evidence>
<evidence type="ECO:0000256" key="1">
    <source>
        <dbReference type="ARBA" id="ARBA00000900"/>
    </source>
</evidence>
<keyword evidence="6 21" id="KW-0812">Transmembrane</keyword>
<evidence type="ECO:0000256" key="21">
    <source>
        <dbReference type="SAM" id="Phobius"/>
    </source>
</evidence>
<name>A0A3N2Q8Z4_SODAK</name>
<feature type="compositionally biased region" description="Low complexity" evidence="20">
    <location>
        <begin position="539"/>
        <end position="554"/>
    </location>
</feature>
<keyword evidence="5" id="KW-0808">Transferase</keyword>
<feature type="transmembrane region" description="Helical" evidence="21">
    <location>
        <begin position="453"/>
        <end position="472"/>
    </location>
</feature>
<keyword evidence="13 21" id="KW-0472">Membrane</keyword>
<dbReference type="GeneID" id="39577474"/>
<evidence type="ECO:0000256" key="19">
    <source>
        <dbReference type="PROSITE-ProRule" id="PRU00175"/>
    </source>
</evidence>
<evidence type="ECO:0000256" key="15">
    <source>
        <dbReference type="ARBA" id="ARBA00063126"/>
    </source>
</evidence>
<dbReference type="SMART" id="SM00744">
    <property type="entry name" value="RINGv"/>
    <property type="match status" value="1"/>
</dbReference>
<evidence type="ECO:0000256" key="4">
    <source>
        <dbReference type="ARBA" id="ARBA00012483"/>
    </source>
</evidence>
<evidence type="ECO:0000256" key="18">
    <source>
        <dbReference type="ARBA" id="ARBA00082128"/>
    </source>
</evidence>
<evidence type="ECO:0000256" key="16">
    <source>
        <dbReference type="ARBA" id="ARBA00071072"/>
    </source>
</evidence>
<comment type="pathway">
    <text evidence="3">Protein modification; protein ubiquitination.</text>
</comment>
<dbReference type="Pfam" id="PF12678">
    <property type="entry name" value="zf-rbx1"/>
    <property type="match status" value="1"/>
</dbReference>
<protein>
    <recommendedName>
        <fullName evidence="16">DSC E3 ubiquitin ligase complex subunit A</fullName>
        <ecNumber evidence="4">2.3.2.27</ecNumber>
    </recommendedName>
    <alternativeName>
        <fullName evidence="17">Defective for SREBP cleavage protein A</fullName>
    </alternativeName>
    <alternativeName>
        <fullName evidence="18">RING-type E3 ubiquitin transferase dscA</fullName>
    </alternativeName>
</protein>
<evidence type="ECO:0000256" key="6">
    <source>
        <dbReference type="ARBA" id="ARBA00022692"/>
    </source>
</evidence>
<dbReference type="GO" id="GO:0043161">
    <property type="term" value="P:proteasome-mediated ubiquitin-dependent protein catabolic process"/>
    <property type="evidence" value="ECO:0007669"/>
    <property type="project" value="TreeGrafter"/>
</dbReference>